<evidence type="ECO:0000313" key="3">
    <source>
        <dbReference type="Proteomes" id="UP001500755"/>
    </source>
</evidence>
<evidence type="ECO:0000313" key="2">
    <source>
        <dbReference type="EMBL" id="GAA2006663.1"/>
    </source>
</evidence>
<evidence type="ECO:0000256" key="1">
    <source>
        <dbReference type="SAM" id="Phobius"/>
    </source>
</evidence>
<reference evidence="3" key="1">
    <citation type="journal article" date="2019" name="Int. J. Syst. Evol. Microbiol.">
        <title>The Global Catalogue of Microorganisms (GCM) 10K type strain sequencing project: providing services to taxonomists for standard genome sequencing and annotation.</title>
        <authorList>
            <consortium name="The Broad Institute Genomics Platform"/>
            <consortium name="The Broad Institute Genome Sequencing Center for Infectious Disease"/>
            <person name="Wu L."/>
            <person name="Ma J."/>
        </authorList>
    </citation>
    <scope>NUCLEOTIDE SEQUENCE [LARGE SCALE GENOMIC DNA]</scope>
    <source>
        <strain evidence="3">JCM 14546</strain>
    </source>
</reference>
<organism evidence="2 3">
    <name type="scientific">Brevibacterium samyangense</name>
    <dbReference type="NCBI Taxonomy" id="366888"/>
    <lineage>
        <taxon>Bacteria</taxon>
        <taxon>Bacillati</taxon>
        <taxon>Actinomycetota</taxon>
        <taxon>Actinomycetes</taxon>
        <taxon>Micrococcales</taxon>
        <taxon>Brevibacteriaceae</taxon>
        <taxon>Brevibacterium</taxon>
    </lineage>
</organism>
<proteinExistence type="predicted"/>
<name>A0ABP5ESS6_9MICO</name>
<accession>A0ABP5ESS6</accession>
<dbReference type="EMBL" id="BAAANO010000014">
    <property type="protein sequence ID" value="GAA2006663.1"/>
    <property type="molecule type" value="Genomic_DNA"/>
</dbReference>
<keyword evidence="1" id="KW-0812">Transmembrane</keyword>
<comment type="caution">
    <text evidence="2">The sequence shown here is derived from an EMBL/GenBank/DDBJ whole genome shotgun (WGS) entry which is preliminary data.</text>
</comment>
<keyword evidence="1" id="KW-1133">Transmembrane helix</keyword>
<dbReference type="Proteomes" id="UP001500755">
    <property type="component" value="Unassembled WGS sequence"/>
</dbReference>
<gene>
    <name evidence="2" type="ORF">GCM10009755_16020</name>
</gene>
<keyword evidence="3" id="KW-1185">Reference proteome</keyword>
<sequence>MRAVEVAAALETDPIYAEPGQESRLDAATTEELREALSRTEYPMYVLLLDDMGTDGQSYYANSDFLGMVAAAKGDVGLYSMLVRGSDIRYERTVADDSVTYTTINSQTFDHILDPAGTMSEGEWLLDVAHRMEDPSIVTRDDGGAPAVLSRWGSRFVQAINTHPWISLTVFVAVLLALGALIWWIGRKWPRHGKKYTVPKTVIDAAKRASREKLSTALGADAMRVAERLESLRTEDLSAEQADRVQHGLDAYALARRIADDPASEADDLIGALVLFELAENDLARVEAPAGGVELHRPCAVNPGHGNARGEVVVADQKAYDGSIRASLEVPACAKCMRDHGNSNPLQWLRVDGKPYLERDTVWARTLFGATDADLVEEAIRERALG</sequence>
<keyword evidence="1" id="KW-0472">Membrane</keyword>
<protein>
    <submittedName>
        <fullName evidence="2">Uncharacterized protein</fullName>
    </submittedName>
</protein>
<feature type="transmembrane region" description="Helical" evidence="1">
    <location>
        <begin position="165"/>
        <end position="185"/>
    </location>
</feature>